<dbReference type="OrthoDB" id="5552842at2759"/>
<reference evidence="2 3" key="1">
    <citation type="submission" date="2016-03" db="EMBL/GenBank/DDBJ databases">
        <title>Choanephora cucurbitarum.</title>
        <authorList>
            <person name="Min B."/>
            <person name="Park H."/>
            <person name="Park J.-H."/>
            <person name="Shin H.-D."/>
            <person name="Choi I.-G."/>
        </authorList>
    </citation>
    <scope>NUCLEOTIDE SEQUENCE [LARGE SCALE GENOMIC DNA]</scope>
    <source>
        <strain evidence="2 3">KUS-F28377</strain>
    </source>
</reference>
<dbReference type="SUPFAM" id="SSF53098">
    <property type="entry name" value="Ribonuclease H-like"/>
    <property type="match status" value="1"/>
</dbReference>
<gene>
    <name evidence="2" type="primary">cce1</name>
    <name evidence="2" type="ORF">A0J61_00425</name>
</gene>
<feature type="domain" description="Mitochondrial resolvase Ydc2 catalytic" evidence="1">
    <location>
        <begin position="64"/>
        <end position="227"/>
    </location>
</feature>
<evidence type="ECO:0000313" key="2">
    <source>
        <dbReference type="EMBL" id="OBZ91534.1"/>
    </source>
</evidence>
<dbReference type="PANTHER" id="PTHR28072">
    <property type="entry name" value="CRUCIFORM CUTTING ENDONUCLEASE 1, MITOCHONDRIAL-RELATED"/>
    <property type="match status" value="1"/>
</dbReference>
<organism evidence="2 3">
    <name type="scientific">Choanephora cucurbitarum</name>
    <dbReference type="NCBI Taxonomy" id="101091"/>
    <lineage>
        <taxon>Eukaryota</taxon>
        <taxon>Fungi</taxon>
        <taxon>Fungi incertae sedis</taxon>
        <taxon>Mucoromycota</taxon>
        <taxon>Mucoromycotina</taxon>
        <taxon>Mucoromycetes</taxon>
        <taxon>Mucorales</taxon>
        <taxon>Mucorineae</taxon>
        <taxon>Choanephoraceae</taxon>
        <taxon>Choanephoroideae</taxon>
        <taxon>Choanephora</taxon>
    </lineage>
</organism>
<keyword evidence="3" id="KW-1185">Reference proteome</keyword>
<dbReference type="Pfam" id="PF09159">
    <property type="entry name" value="Ydc2-catalyt"/>
    <property type="match status" value="1"/>
</dbReference>
<dbReference type="GO" id="GO:0005739">
    <property type="term" value="C:mitochondrion"/>
    <property type="evidence" value="ECO:0007669"/>
    <property type="project" value="TreeGrafter"/>
</dbReference>
<sequence length="275" mass="31810">MLIQAFRRGFHHESLAASLKRHTVPELKSIAIQSGVNVTGTKPEVINRLVDCFEQSQKQQTRSVLSFDLGYRNLAYCHLDRDANIIDWARIDLNLTSFHPSAIAPVVRTLVQTHLSDPLKAADKVLIEQQRARTGGSHNVLEATMRVNCVEAILWTSLYDAIDQLNRAKQIEMLPILRQRVDRLWQTELDRVTAENVETFSKAKSNYYLKKQASSLLVQNWLDTNTMVNCNESFRAMYEQEKKKDDLSDCLMQALAWFRWEKYTKETCSLYLEKE</sequence>
<dbReference type="InterPro" id="IPR039197">
    <property type="entry name" value="Mrs1/Cce1"/>
</dbReference>
<dbReference type="AlphaFoldDB" id="A0A1C7NVM7"/>
<dbReference type="Proteomes" id="UP000093000">
    <property type="component" value="Unassembled WGS sequence"/>
</dbReference>
<dbReference type="FunCoup" id="A0A1C7NVM7">
    <property type="interactions" value="154"/>
</dbReference>
<evidence type="ECO:0000259" key="1">
    <source>
        <dbReference type="Pfam" id="PF09159"/>
    </source>
</evidence>
<dbReference type="InterPro" id="IPR015242">
    <property type="entry name" value="Ydc2_cat"/>
</dbReference>
<accession>A0A1C7NVM7</accession>
<dbReference type="InterPro" id="IPR012337">
    <property type="entry name" value="RNaseH-like_sf"/>
</dbReference>
<keyword evidence="2" id="KW-0378">Hydrolase</keyword>
<dbReference type="PANTHER" id="PTHR28072:SF1">
    <property type="entry name" value="CRUCIFORM CUTTING ENDONUCLEASE 1, MITOCHONDRIAL-RELATED"/>
    <property type="match status" value="1"/>
</dbReference>
<protein>
    <submittedName>
        <fullName evidence="2">Cruciform cutting endonuclease 1, mitochondrial</fullName>
    </submittedName>
</protein>
<dbReference type="GO" id="GO:0070336">
    <property type="term" value="F:flap-structured DNA binding"/>
    <property type="evidence" value="ECO:0007669"/>
    <property type="project" value="TreeGrafter"/>
</dbReference>
<dbReference type="GO" id="GO:0000403">
    <property type="term" value="F:Y-form DNA binding"/>
    <property type="evidence" value="ECO:0007669"/>
    <property type="project" value="TreeGrafter"/>
</dbReference>
<name>A0A1C7NVM7_9FUNG</name>
<dbReference type="InterPro" id="IPR036361">
    <property type="entry name" value="SAP_dom_sf"/>
</dbReference>
<comment type="caution">
    <text evidence="2">The sequence shown here is derived from an EMBL/GenBank/DDBJ whole genome shotgun (WGS) entry which is preliminary data.</text>
</comment>
<dbReference type="Gene3D" id="3.30.420.10">
    <property type="entry name" value="Ribonuclease H-like superfamily/Ribonuclease H"/>
    <property type="match status" value="1"/>
</dbReference>
<dbReference type="CDD" id="cd16963">
    <property type="entry name" value="CCE1"/>
    <property type="match status" value="1"/>
</dbReference>
<evidence type="ECO:0000313" key="3">
    <source>
        <dbReference type="Proteomes" id="UP000093000"/>
    </source>
</evidence>
<dbReference type="EMBL" id="LUGH01000009">
    <property type="protein sequence ID" value="OBZ91534.1"/>
    <property type="molecule type" value="Genomic_DNA"/>
</dbReference>
<dbReference type="GO" id="GO:0000402">
    <property type="term" value="F:crossed form four-way junction DNA binding"/>
    <property type="evidence" value="ECO:0007669"/>
    <property type="project" value="TreeGrafter"/>
</dbReference>
<dbReference type="GO" id="GO:0004520">
    <property type="term" value="F:DNA endonuclease activity"/>
    <property type="evidence" value="ECO:0007669"/>
    <property type="project" value="TreeGrafter"/>
</dbReference>
<dbReference type="InterPro" id="IPR036397">
    <property type="entry name" value="RNaseH_sf"/>
</dbReference>
<proteinExistence type="predicted"/>
<dbReference type="InParanoid" id="A0A1C7NVM7"/>
<keyword evidence="2" id="KW-0540">Nuclease</keyword>
<dbReference type="SUPFAM" id="SSF68906">
    <property type="entry name" value="SAP domain"/>
    <property type="match status" value="1"/>
</dbReference>
<keyword evidence="2" id="KW-0255">Endonuclease</keyword>